<gene>
    <name evidence="1" type="ORF">EV102420_08_02460</name>
</gene>
<proteinExistence type="predicted"/>
<dbReference type="EMBL" id="BBMZ01000008">
    <property type="protein sequence ID" value="GAL57783.1"/>
    <property type="molecule type" value="Genomic_DNA"/>
</dbReference>
<organism evidence="1 2">
    <name type="scientific">Pseudescherichia vulneris NBRC 102420</name>
    <dbReference type="NCBI Taxonomy" id="1115515"/>
    <lineage>
        <taxon>Bacteria</taxon>
        <taxon>Pseudomonadati</taxon>
        <taxon>Pseudomonadota</taxon>
        <taxon>Gammaproteobacteria</taxon>
        <taxon>Enterobacterales</taxon>
        <taxon>Enterobacteriaceae</taxon>
        <taxon>Pseudescherichia</taxon>
    </lineage>
</organism>
<sequence>MHLLMKILRKDKAYVFYKPYLYHLWGNMKLILMVASLFSLCACSAFHTSKSHLDKGEPYWLTYDANYRGALIVPHGSPVRYCPEPPPDTATALALKSSAGAATAPAGQDSGSRDYNRSIVELAKRTTTVEVLRYALFSICVGEMNGSISTQQRAEMTDYILKAVVNISKSEFNNSVKEALKSAAEARKSGVDESVIKTITQQQ</sequence>
<evidence type="ECO:0000313" key="2">
    <source>
        <dbReference type="Proteomes" id="UP000029462"/>
    </source>
</evidence>
<accession>A0A090V0Y3</accession>
<dbReference type="STRING" id="1115515.EV102420_08_02460"/>
<dbReference type="Proteomes" id="UP000029462">
    <property type="component" value="Unassembled WGS sequence"/>
</dbReference>
<comment type="caution">
    <text evidence="1">The sequence shown here is derived from an EMBL/GenBank/DDBJ whole genome shotgun (WGS) entry which is preliminary data.</text>
</comment>
<protein>
    <submittedName>
        <fullName evidence="1">Uncharacterized protein</fullName>
    </submittedName>
</protein>
<dbReference type="eggNOG" id="ENOG5033BZ4">
    <property type="taxonomic scope" value="Bacteria"/>
</dbReference>
<dbReference type="RefSeq" id="WP_131405995.1">
    <property type="nucleotide sequence ID" value="NZ_BBMZ01000008.1"/>
</dbReference>
<evidence type="ECO:0000313" key="1">
    <source>
        <dbReference type="EMBL" id="GAL57783.1"/>
    </source>
</evidence>
<dbReference type="OrthoDB" id="6637663at2"/>
<reference evidence="1 2" key="1">
    <citation type="submission" date="2014-09" db="EMBL/GenBank/DDBJ databases">
        <title>Whole genome shotgun sequence of Escherichia vulneris NBRC 102420.</title>
        <authorList>
            <person name="Yoshida Y."/>
            <person name="Hosoyama A."/>
            <person name="Tsuchikane K."/>
            <person name="Ohji S."/>
            <person name="Ichikawa N."/>
            <person name="Kimura A."/>
            <person name="Yamazoe A."/>
            <person name="Ezaki T."/>
            <person name="Fujita N."/>
        </authorList>
    </citation>
    <scope>NUCLEOTIDE SEQUENCE [LARGE SCALE GENOMIC DNA]</scope>
    <source>
        <strain evidence="1 2">NBRC 102420</strain>
    </source>
</reference>
<name>A0A090V0Y3_PSEVU</name>
<dbReference type="AlphaFoldDB" id="A0A090V0Y3"/>
<keyword evidence="2" id="KW-1185">Reference proteome</keyword>